<proteinExistence type="predicted"/>
<dbReference type="AlphaFoldDB" id="A0A7S8MY14"/>
<protein>
    <submittedName>
        <fullName evidence="1">Uncharacterized protein</fullName>
    </submittedName>
</protein>
<sequence length="806" mass="82446">MTVLDATGQPVGDKYEYGPFVVPASESTLWLDELEEQTTTAGSVVARPTVYAVNGQDGEVTITAAGLGAYVKPNTGVPKTDLAAAVQTSLGKADDALPATEKGADDGVAELVDGKVPAAQTDMAAIAAAPELSAAIADGLAVFSLGDATENDTDRINTALTACRLAGGGVVYGKPGADYKIDDTLIIGAGTLLDLGASDLTLLPGSNCQMVTNYSDRVPVGTATDAAVTSGSAVVTTSLASVAAVGMTVYVDGAGSNGYGELIGLVGSVDTGAGTITLHKLHGTTIPAVASATVSGANIQLSNVDADVHIRIRNAKRGANGPDSGVARGSAIAGHSIFLRGVRQYSVEVQRATSTAGISFIWPTNASHGTVRLWDADVHRTGVQVVGPIFDLRLYARGRCTDDLVNLCGNVYRDQTNTSGDVVGVTIEDIVNSGTTNGSALKINPCQGNFVDGVVVEGRIGGVRNGGAASRITIMEDIVEEETTGGTCGSIDLGVIDFPASSSGVLGFGGVAIRSLKAHVIGRTVHPVRINPGDGNTTPPVIESVDLALDFTGDIGEGVQLLNYATIGTLKLRVKSFTPSADRSFLRMNSANARVRHLILDTPQITVGRATTVGLVRLTAGTVDRVSFIDPNIVWPVTTNGCVCVLLEGATVGGILFRDGEVALGDSVVRANSGAVSTVRFDGFRHNAGQRLLHSGLATVVHLDAARRIDCTQYALYPQSAAVALTIRGTGAESSGSNSTGNVLLNTNGAASVPYSLGIRGDASVFGKAAGAMMWNTNASLACGAGPVISDGTSWKNLYSGATYTP</sequence>
<dbReference type="Proteomes" id="UP000594480">
    <property type="component" value="Chromosome"/>
</dbReference>
<dbReference type="Gene3D" id="2.160.20.10">
    <property type="entry name" value="Single-stranded right-handed beta-helix, Pectin lyase-like"/>
    <property type="match status" value="1"/>
</dbReference>
<accession>A0A7S8MY14</accession>
<dbReference type="KEGG" id="msf:IT882_04435"/>
<dbReference type="RefSeq" id="WP_195693339.1">
    <property type="nucleotide sequence ID" value="NZ_CP064760.1"/>
</dbReference>
<keyword evidence="2" id="KW-1185">Reference proteome</keyword>
<evidence type="ECO:0000313" key="2">
    <source>
        <dbReference type="Proteomes" id="UP000594480"/>
    </source>
</evidence>
<organism evidence="1 2">
    <name type="scientific">Microbacterium schleiferi</name>
    <dbReference type="NCBI Taxonomy" id="69362"/>
    <lineage>
        <taxon>Bacteria</taxon>
        <taxon>Bacillati</taxon>
        <taxon>Actinomycetota</taxon>
        <taxon>Actinomycetes</taxon>
        <taxon>Micrococcales</taxon>
        <taxon>Microbacteriaceae</taxon>
        <taxon>Microbacterium</taxon>
    </lineage>
</organism>
<name>A0A7S8MY14_9MICO</name>
<gene>
    <name evidence="1" type="ORF">IT882_04435</name>
</gene>
<reference evidence="1 2" key="1">
    <citation type="submission" date="2020-11" db="EMBL/GenBank/DDBJ databases">
        <title>Amino acid is mineralized and recycled by bacteria in oceanic microbiome.</title>
        <authorList>
            <person name="Zheng L.Y."/>
        </authorList>
    </citation>
    <scope>NUCLEOTIDE SEQUENCE [LARGE SCALE GENOMIC DNA]</scope>
    <source>
        <strain evidence="1 2">A32-1</strain>
    </source>
</reference>
<dbReference type="EMBL" id="CP064760">
    <property type="protein sequence ID" value="QPE05322.1"/>
    <property type="molecule type" value="Genomic_DNA"/>
</dbReference>
<evidence type="ECO:0000313" key="1">
    <source>
        <dbReference type="EMBL" id="QPE05322.1"/>
    </source>
</evidence>
<dbReference type="InterPro" id="IPR012334">
    <property type="entry name" value="Pectin_lyas_fold"/>
</dbReference>